<dbReference type="InterPro" id="IPR018392">
    <property type="entry name" value="LysM"/>
</dbReference>
<feature type="compositionally biased region" description="Low complexity" evidence="1">
    <location>
        <begin position="28"/>
        <end position="41"/>
    </location>
</feature>
<accession>A0A6J7IM08</accession>
<dbReference type="SMART" id="SM00257">
    <property type="entry name" value="LysM"/>
    <property type="match status" value="1"/>
</dbReference>
<dbReference type="EMBL" id="CAFBMX010000005">
    <property type="protein sequence ID" value="CAB4932049.1"/>
    <property type="molecule type" value="Genomic_DNA"/>
</dbReference>
<dbReference type="Gene3D" id="3.10.350.10">
    <property type="entry name" value="LysM domain"/>
    <property type="match status" value="1"/>
</dbReference>
<dbReference type="AlphaFoldDB" id="A0A6J7IM08"/>
<dbReference type="PROSITE" id="PS51782">
    <property type="entry name" value="LYSM"/>
    <property type="match status" value="1"/>
</dbReference>
<organism evidence="3">
    <name type="scientific">freshwater metagenome</name>
    <dbReference type="NCBI Taxonomy" id="449393"/>
    <lineage>
        <taxon>unclassified sequences</taxon>
        <taxon>metagenomes</taxon>
        <taxon>ecological metagenomes</taxon>
    </lineage>
</organism>
<feature type="compositionally biased region" description="Low complexity" evidence="1">
    <location>
        <begin position="48"/>
        <end position="65"/>
    </location>
</feature>
<dbReference type="Pfam" id="PF01476">
    <property type="entry name" value="LysM"/>
    <property type="match status" value="1"/>
</dbReference>
<protein>
    <submittedName>
        <fullName evidence="3">Unannotated protein</fullName>
    </submittedName>
</protein>
<dbReference type="CDD" id="cd00118">
    <property type="entry name" value="LysM"/>
    <property type="match status" value="1"/>
</dbReference>
<evidence type="ECO:0000256" key="1">
    <source>
        <dbReference type="SAM" id="MobiDB-lite"/>
    </source>
</evidence>
<sequence>MSRRSPSRWLAPAALVLVVIAALVIVSSSGSGGSAPTPAALDQDLERAPVTATTPTKTAPAPAGPATYTVLSGDTLSSISVATNVSVARLQELNPDLDAQALQPGQQLKLR</sequence>
<evidence type="ECO:0000259" key="2">
    <source>
        <dbReference type="PROSITE" id="PS51782"/>
    </source>
</evidence>
<dbReference type="InterPro" id="IPR036779">
    <property type="entry name" value="LysM_dom_sf"/>
</dbReference>
<dbReference type="SUPFAM" id="SSF54106">
    <property type="entry name" value="LysM domain"/>
    <property type="match status" value="1"/>
</dbReference>
<gene>
    <name evidence="3" type="ORF">UFOPK3674_01226</name>
</gene>
<evidence type="ECO:0000313" key="3">
    <source>
        <dbReference type="EMBL" id="CAB4932049.1"/>
    </source>
</evidence>
<feature type="region of interest" description="Disordered" evidence="1">
    <location>
        <begin position="28"/>
        <end position="65"/>
    </location>
</feature>
<feature type="domain" description="LysM" evidence="2">
    <location>
        <begin position="66"/>
        <end position="110"/>
    </location>
</feature>
<name>A0A6J7IM08_9ZZZZ</name>
<proteinExistence type="predicted"/>
<reference evidence="3" key="1">
    <citation type="submission" date="2020-05" db="EMBL/GenBank/DDBJ databases">
        <authorList>
            <person name="Chiriac C."/>
            <person name="Salcher M."/>
            <person name="Ghai R."/>
            <person name="Kavagutti S V."/>
        </authorList>
    </citation>
    <scope>NUCLEOTIDE SEQUENCE</scope>
</reference>